<evidence type="ECO:0000313" key="2">
    <source>
        <dbReference type="Proteomes" id="UP000176300"/>
    </source>
</evidence>
<organism evidence="1 2">
    <name type="scientific">Candidatus Magasanikbacteria bacterium RIFOXYB1_FULL_40_15</name>
    <dbReference type="NCBI Taxonomy" id="1798697"/>
    <lineage>
        <taxon>Bacteria</taxon>
        <taxon>Candidatus Magasanikiibacteriota</taxon>
    </lineage>
</organism>
<accession>A0A1F6NKH9</accession>
<gene>
    <name evidence="1" type="ORF">A2373_02870</name>
</gene>
<comment type="caution">
    <text evidence="1">The sequence shown here is derived from an EMBL/GenBank/DDBJ whole genome shotgun (WGS) entry which is preliminary data.</text>
</comment>
<protein>
    <submittedName>
        <fullName evidence="1">Uncharacterized protein</fullName>
    </submittedName>
</protein>
<reference evidence="1 2" key="1">
    <citation type="journal article" date="2016" name="Nat. Commun.">
        <title>Thousands of microbial genomes shed light on interconnected biogeochemical processes in an aquifer system.</title>
        <authorList>
            <person name="Anantharaman K."/>
            <person name="Brown C.T."/>
            <person name="Hug L.A."/>
            <person name="Sharon I."/>
            <person name="Castelle C.J."/>
            <person name="Probst A.J."/>
            <person name="Thomas B.C."/>
            <person name="Singh A."/>
            <person name="Wilkins M.J."/>
            <person name="Karaoz U."/>
            <person name="Brodie E.L."/>
            <person name="Williams K.H."/>
            <person name="Hubbard S.S."/>
            <person name="Banfield J.F."/>
        </authorList>
    </citation>
    <scope>NUCLEOTIDE SEQUENCE [LARGE SCALE GENOMIC DNA]</scope>
</reference>
<sequence>MKSRFIKLVVLAVVFVMVGLAFAVFMVRVDEDLAKTQDEAEIEYAQKAREAAPADSKEVIDGITGDVEVNDPARLHACLIALLGSETILKIQNNEMEITPAIEKKIEECIERVKEL</sequence>
<dbReference type="Proteomes" id="UP000176300">
    <property type="component" value="Unassembled WGS sequence"/>
</dbReference>
<dbReference type="EMBL" id="MFQS01000001">
    <property type="protein sequence ID" value="OGH84154.1"/>
    <property type="molecule type" value="Genomic_DNA"/>
</dbReference>
<dbReference type="AlphaFoldDB" id="A0A1F6NKH9"/>
<name>A0A1F6NKH9_9BACT</name>
<dbReference type="STRING" id="1798697.A2373_02870"/>
<proteinExistence type="predicted"/>
<evidence type="ECO:0000313" key="1">
    <source>
        <dbReference type="EMBL" id="OGH84154.1"/>
    </source>
</evidence>